<sequence>MKLRISIVLKIPGVEPIPFTADEWLETEDALAAAAALSKKH</sequence>
<comment type="caution">
    <text evidence="1">The sequence shown here is derived from an EMBL/GenBank/DDBJ whole genome shotgun (WGS) entry which is preliminary data.</text>
</comment>
<dbReference type="Proteomes" id="UP000674416">
    <property type="component" value="Unassembled WGS sequence"/>
</dbReference>
<keyword evidence="2" id="KW-1185">Reference proteome</keyword>
<protein>
    <submittedName>
        <fullName evidence="1">Uncharacterized protein</fullName>
    </submittedName>
</protein>
<gene>
    <name evidence="1" type="ORF">JOC74_000865</name>
</gene>
<name>A0ABS4CS65_9BACI</name>
<proteinExistence type="predicted"/>
<dbReference type="EMBL" id="JAFDST010000001">
    <property type="protein sequence ID" value="MBP1080377.1"/>
    <property type="molecule type" value="Genomic_DNA"/>
</dbReference>
<reference evidence="1 2" key="1">
    <citation type="submission" date="2021-01" db="EMBL/GenBank/DDBJ databases">
        <title>Genomic Encyclopedia of Type Strains, Phase IV (KMG-IV): sequencing the most valuable type-strain genomes for metagenomic binning, comparative biology and taxonomic classification.</title>
        <authorList>
            <person name="Goeker M."/>
        </authorList>
    </citation>
    <scope>NUCLEOTIDE SEQUENCE [LARGE SCALE GENOMIC DNA]</scope>
    <source>
        <strain evidence="1 2">DSM 103394</strain>
    </source>
</reference>
<accession>A0ABS4CS65</accession>
<evidence type="ECO:0000313" key="1">
    <source>
        <dbReference type="EMBL" id="MBP1080377.1"/>
    </source>
</evidence>
<evidence type="ECO:0000313" key="2">
    <source>
        <dbReference type="Proteomes" id="UP000674416"/>
    </source>
</evidence>
<organism evidence="1 2">
    <name type="scientific">Bacillus capparidis</name>
    <dbReference type="NCBI Taxonomy" id="1840411"/>
    <lineage>
        <taxon>Bacteria</taxon>
        <taxon>Bacillati</taxon>
        <taxon>Bacillota</taxon>
        <taxon>Bacilli</taxon>
        <taxon>Bacillales</taxon>
        <taxon>Bacillaceae</taxon>
        <taxon>Bacillus</taxon>
    </lineage>
</organism>